<dbReference type="Pfam" id="PF11138">
    <property type="entry name" value="DUF2911"/>
    <property type="match status" value="1"/>
</dbReference>
<reference evidence="1 2" key="1">
    <citation type="submission" date="2015-09" db="EMBL/GenBank/DDBJ databases">
        <title>Genome sequence of the marine flavobacterium Croceitalea dokdonensis DOKDO 023 that contains proton- and sodium-pumping rhodopsins.</title>
        <authorList>
            <person name="Kwon S.-K."/>
            <person name="Lee H.K."/>
            <person name="Kwak M.-J."/>
            <person name="Kim J.F."/>
        </authorList>
    </citation>
    <scope>NUCLEOTIDE SEQUENCE [LARGE SCALE GENOMIC DNA]</scope>
    <source>
        <strain evidence="1 2">DOKDO 023</strain>
    </source>
</reference>
<dbReference type="PATRIC" id="fig|1300341.3.peg.2261"/>
<keyword evidence="2" id="KW-1185">Reference proteome</keyword>
<comment type="caution">
    <text evidence="1">The sequence shown here is derived from an EMBL/GenBank/DDBJ whole genome shotgun (WGS) entry which is preliminary data.</text>
</comment>
<name>A0A0P7AUQ2_9FLAO</name>
<dbReference type="InterPro" id="IPR021314">
    <property type="entry name" value="DUF2911"/>
</dbReference>
<sequence length="288" mass="32611">MNVNKGVVWSIFWFLTTPSIAQIVHPKASPSSQVVQEIGLSKIKIDYSRPSAKGRKVMGALVPYGRIWRVGANESTKITMATDIMVLGHVLPKGTYALYAFPQEKEWEIAFHTNTGHWGDGRTEYSPAEDAFRVSIEAEKLPYHQETFLIAFDSITHNSANLNLVWERTKITIPITVDTRAAMEMEIAKQLAAHPTAQTYYEAGRYLQEQGMDLRQALTYLRKALELGGDTYYFHRVKSLLEADLGNYADAIQSAQKSLELANSLKKDEFVRMNQQNISRWQGLLPKK</sequence>
<evidence type="ECO:0000313" key="1">
    <source>
        <dbReference type="EMBL" id="KPM31590.1"/>
    </source>
</evidence>
<dbReference type="SUPFAM" id="SSF48452">
    <property type="entry name" value="TPR-like"/>
    <property type="match status" value="1"/>
</dbReference>
<proteinExistence type="predicted"/>
<dbReference type="RefSeq" id="WP_054559192.1">
    <property type="nucleotide sequence ID" value="NZ_LDJX01000004.1"/>
</dbReference>
<gene>
    <name evidence="1" type="ORF">I595_2084</name>
</gene>
<evidence type="ECO:0000313" key="2">
    <source>
        <dbReference type="Proteomes" id="UP000050280"/>
    </source>
</evidence>
<organism evidence="1 2">
    <name type="scientific">Croceitalea dokdonensis DOKDO 023</name>
    <dbReference type="NCBI Taxonomy" id="1300341"/>
    <lineage>
        <taxon>Bacteria</taxon>
        <taxon>Pseudomonadati</taxon>
        <taxon>Bacteroidota</taxon>
        <taxon>Flavobacteriia</taxon>
        <taxon>Flavobacteriales</taxon>
        <taxon>Flavobacteriaceae</taxon>
        <taxon>Croceitalea</taxon>
    </lineage>
</organism>
<dbReference type="AlphaFoldDB" id="A0A0P7AUQ2"/>
<dbReference type="EMBL" id="LDJX01000004">
    <property type="protein sequence ID" value="KPM31590.1"/>
    <property type="molecule type" value="Genomic_DNA"/>
</dbReference>
<dbReference type="Gene3D" id="1.25.40.10">
    <property type="entry name" value="Tetratricopeptide repeat domain"/>
    <property type="match status" value="1"/>
</dbReference>
<dbReference type="InterPro" id="IPR011990">
    <property type="entry name" value="TPR-like_helical_dom_sf"/>
</dbReference>
<accession>A0A0P7AUQ2</accession>
<protein>
    <submittedName>
        <fullName evidence="1">Uncharacterized protein</fullName>
    </submittedName>
</protein>
<dbReference type="STRING" id="1300341.I595_2084"/>
<dbReference type="OrthoDB" id="187854at2"/>
<dbReference type="Proteomes" id="UP000050280">
    <property type="component" value="Unassembled WGS sequence"/>
</dbReference>